<evidence type="ECO:0000313" key="2">
    <source>
        <dbReference type="Proteomes" id="UP001642484"/>
    </source>
</evidence>
<proteinExistence type="predicted"/>
<sequence length="346" mass="39044">YLTCSVHIKDIKICLPPDGLPCVNDWITTVLSFLFSGSRLHREPIDLYVLKPEAADGQPRLGIKKGFTRSSALFLAQVVSDLDPVAAKDLIQPFMGAIFEIFGIPSSISSFQDAETISFDAMQLSTQGAERQRKGITSNKVMKMAMRFEALLHEKKAAGGMSDKSDRDIIQEVIGRYNDHRANAAIKRWQLNGDTTMGVMCVVCGMTPESREIVNPSIQALHFRKYNHWWHTNCRKMKKDSTQDLDAFLMSKPQDPTIEMVGMWQDHIGRTLAKQPATLGSAGETTVEVEEAEDTRETNQEHLRDAEYKMTVANLSHDFREAVDFNLRRNKVESNRHVAEAHMCQK</sequence>
<keyword evidence="2" id="KW-1185">Reference proteome</keyword>
<organism evidence="1 2">
    <name type="scientific">Durusdinium trenchii</name>
    <dbReference type="NCBI Taxonomy" id="1381693"/>
    <lineage>
        <taxon>Eukaryota</taxon>
        <taxon>Sar</taxon>
        <taxon>Alveolata</taxon>
        <taxon>Dinophyceae</taxon>
        <taxon>Suessiales</taxon>
        <taxon>Symbiodiniaceae</taxon>
        <taxon>Durusdinium</taxon>
    </lineage>
</organism>
<reference evidence="1 2" key="1">
    <citation type="submission" date="2024-02" db="EMBL/GenBank/DDBJ databases">
        <authorList>
            <person name="Chen Y."/>
            <person name="Shah S."/>
            <person name="Dougan E. K."/>
            <person name="Thang M."/>
            <person name="Chan C."/>
        </authorList>
    </citation>
    <scope>NUCLEOTIDE SEQUENCE [LARGE SCALE GENOMIC DNA]</scope>
</reference>
<feature type="non-terminal residue" evidence="1">
    <location>
        <position position="1"/>
    </location>
</feature>
<protein>
    <recommendedName>
        <fullName evidence="3">PARP-type domain-containing protein</fullName>
    </recommendedName>
</protein>
<dbReference type="EMBL" id="CAXAMN010025706">
    <property type="protein sequence ID" value="CAK9097293.1"/>
    <property type="molecule type" value="Genomic_DNA"/>
</dbReference>
<dbReference type="Proteomes" id="UP001642484">
    <property type="component" value="Unassembled WGS sequence"/>
</dbReference>
<name>A0ABP0R9N1_9DINO</name>
<evidence type="ECO:0000313" key="1">
    <source>
        <dbReference type="EMBL" id="CAK9097293.1"/>
    </source>
</evidence>
<gene>
    <name evidence="1" type="ORF">CCMP2556_LOCUS46204</name>
</gene>
<accession>A0ABP0R9N1</accession>
<evidence type="ECO:0008006" key="3">
    <source>
        <dbReference type="Google" id="ProtNLM"/>
    </source>
</evidence>
<comment type="caution">
    <text evidence="1">The sequence shown here is derived from an EMBL/GenBank/DDBJ whole genome shotgun (WGS) entry which is preliminary data.</text>
</comment>